<dbReference type="STRING" id="35756.GCA_001044155_01417"/>
<dbReference type="NCBIfam" id="NF038117">
    <property type="entry name" value="choice_anch_I"/>
    <property type="match status" value="1"/>
</dbReference>
<gene>
    <name evidence="3" type="ORF">NCTC11862_00153</name>
</gene>
<feature type="compositionally biased region" description="Basic and acidic residues" evidence="1">
    <location>
        <begin position="241"/>
        <end position="253"/>
    </location>
</feature>
<evidence type="ECO:0000256" key="1">
    <source>
        <dbReference type="SAM" id="MobiDB-lite"/>
    </source>
</evidence>
<feature type="domain" description="Choice-of-anchor I" evidence="2">
    <location>
        <begin position="15"/>
        <end position="358"/>
    </location>
</feature>
<evidence type="ECO:0000313" key="3">
    <source>
        <dbReference type="EMBL" id="STC68287.1"/>
    </source>
</evidence>
<dbReference type="Proteomes" id="UP000254467">
    <property type="component" value="Unassembled WGS sequence"/>
</dbReference>
<dbReference type="InterPro" id="IPR055188">
    <property type="entry name" value="Choice_anch_I"/>
</dbReference>
<sequence length="427" mass="45207">MRTAGFDAFEGALPEGVHVYGKVRASTTDAQNLEPEYIAQVGGKAYVSLQENNAIAVVDIASATVEKIWPLGYIDRADIPFDPSDRDLDGKSGEIKIGTWPVKGIRQPDAIGAYEAGGTTYIVTANEGDARDWDAYSEEARLKDLGDPDEGLPGLCEGFQGMTAEEIEFFQSDEGAGRLKVTTAFGLNDERTCYDEVYAYGGRNFSIFTADGELVFDSGADFEKITAEVHPKFFNSNHSESNFEGRSDDKGPEPEGLALGQIGDRTYAFIGFERVGGVIVYDVTDPAQSRYVTYVNNRDFGISMEDYKKDPAAIAANLPKAGDLGPEGLKFIPAADSPNGENLLVVGNEVSGTTTIFQVDDLVEPTTPAPAAPSSGSSTGGSSAGALTAIAAILGVLAAVGGVVAMNPGLTAELLNKVRPYLPQLPA</sequence>
<dbReference type="EMBL" id="UFXQ01000001">
    <property type="protein sequence ID" value="STC68287.1"/>
    <property type="molecule type" value="Genomic_DNA"/>
</dbReference>
<keyword evidence="4" id="KW-1185">Reference proteome</keyword>
<feature type="region of interest" description="Disordered" evidence="1">
    <location>
        <begin position="236"/>
        <end position="257"/>
    </location>
</feature>
<name>A0A376CJC4_9CORY</name>
<dbReference type="PANTHER" id="PTHR46928:SF1">
    <property type="entry name" value="MESENCHYME-SPECIFIC CELL SURFACE GLYCOPROTEIN"/>
    <property type="match status" value="1"/>
</dbReference>
<reference evidence="3 4" key="1">
    <citation type="submission" date="2018-06" db="EMBL/GenBank/DDBJ databases">
        <authorList>
            <consortium name="Pathogen Informatics"/>
            <person name="Doyle S."/>
        </authorList>
    </citation>
    <scope>NUCLEOTIDE SEQUENCE [LARGE SCALE GENOMIC DNA]</scope>
    <source>
        <strain evidence="3 4">NCTC11862</strain>
    </source>
</reference>
<dbReference type="Pfam" id="PF22494">
    <property type="entry name" value="choice_anch_I"/>
    <property type="match status" value="1"/>
</dbReference>
<organism evidence="3 4">
    <name type="scientific">Corynebacterium pilosum</name>
    <dbReference type="NCBI Taxonomy" id="35756"/>
    <lineage>
        <taxon>Bacteria</taxon>
        <taxon>Bacillati</taxon>
        <taxon>Actinomycetota</taxon>
        <taxon>Actinomycetes</taxon>
        <taxon>Mycobacteriales</taxon>
        <taxon>Corynebacteriaceae</taxon>
        <taxon>Corynebacterium</taxon>
    </lineage>
</organism>
<evidence type="ECO:0000313" key="4">
    <source>
        <dbReference type="Proteomes" id="UP000254467"/>
    </source>
</evidence>
<dbReference type="InterPro" id="IPR052956">
    <property type="entry name" value="Mesenchyme-surface_protein"/>
</dbReference>
<proteinExistence type="predicted"/>
<evidence type="ECO:0000259" key="2">
    <source>
        <dbReference type="Pfam" id="PF22494"/>
    </source>
</evidence>
<dbReference type="PANTHER" id="PTHR46928">
    <property type="entry name" value="MESENCHYME-SPECIFIC CELL SURFACE GLYCOPROTEIN"/>
    <property type="match status" value="1"/>
</dbReference>
<accession>A0A376CJC4</accession>
<protein>
    <submittedName>
        <fullName evidence="3">Alkaline phosphatase</fullName>
    </submittedName>
</protein>
<dbReference type="AlphaFoldDB" id="A0A376CJC4"/>